<name>D2H1I9_AILME</name>
<gene>
    <name evidence="1" type="ORF">PANDA_003396</name>
</gene>
<sequence>LHCHSFPGRLVRICRPCKFKPESRIWVVPGALPQV</sequence>
<feature type="non-terminal residue" evidence="1">
    <location>
        <position position="1"/>
    </location>
</feature>
<evidence type="ECO:0000313" key="1">
    <source>
        <dbReference type="EMBL" id="EFB16117.1"/>
    </source>
</evidence>
<dbReference type="HOGENOM" id="CLU_195436_0_0_1"/>
<reference evidence="1" key="1">
    <citation type="journal article" date="2009" name="Nature">
        <title>The sequence and de novo assembly of the giant panda genome.</title>
        <authorList>
            <person name="Li R."/>
            <person name="Fan W."/>
            <person name="Tian G."/>
            <person name="Zhu H."/>
            <person name="He L."/>
            <person name="Cai J."/>
            <person name="Huang Q."/>
            <person name="Li J."/>
            <person name="Wang J."/>
        </authorList>
    </citation>
    <scope>NUCLEOTIDE SEQUENCE</scope>
</reference>
<protein>
    <submittedName>
        <fullName evidence="1">Uncharacterized protein</fullName>
    </submittedName>
</protein>
<dbReference type="Pfam" id="PF15854">
    <property type="entry name" value="GPR15L"/>
    <property type="match status" value="1"/>
</dbReference>
<accession>D2H1I9</accession>
<dbReference type="InParanoid" id="D2H1I9"/>
<dbReference type="InterPro" id="IPR031713">
    <property type="entry name" value="GPR15L"/>
</dbReference>
<feature type="non-terminal residue" evidence="1">
    <location>
        <position position="35"/>
    </location>
</feature>
<dbReference type="AlphaFoldDB" id="D2H1I9"/>
<proteinExistence type="predicted"/>
<organism evidence="1">
    <name type="scientific">Ailuropoda melanoleuca</name>
    <name type="common">Giant panda</name>
    <dbReference type="NCBI Taxonomy" id="9646"/>
    <lineage>
        <taxon>Eukaryota</taxon>
        <taxon>Metazoa</taxon>
        <taxon>Chordata</taxon>
        <taxon>Craniata</taxon>
        <taxon>Vertebrata</taxon>
        <taxon>Euteleostomi</taxon>
        <taxon>Mammalia</taxon>
        <taxon>Eutheria</taxon>
        <taxon>Laurasiatheria</taxon>
        <taxon>Carnivora</taxon>
        <taxon>Caniformia</taxon>
        <taxon>Ursidae</taxon>
        <taxon>Ailuropoda</taxon>
    </lineage>
</organism>
<dbReference type="EMBL" id="GL192429">
    <property type="protein sequence ID" value="EFB16117.1"/>
    <property type="molecule type" value="Genomic_DNA"/>
</dbReference>
<dbReference type="GO" id="GO:0001664">
    <property type="term" value="F:G protein-coupled receptor binding"/>
    <property type="evidence" value="ECO:0007669"/>
    <property type="project" value="InterPro"/>
</dbReference>